<sequence>MPDKIIAGDVISYMEMCSAVGVNLQRGMNFRLHGS</sequence>
<gene>
    <name evidence="1" type="ORF">SBA5_30033</name>
</gene>
<name>A0A2N9LC46_9BACT</name>
<proteinExistence type="predicted"/>
<dbReference type="Proteomes" id="UP000239735">
    <property type="component" value="Unassembled WGS sequence"/>
</dbReference>
<evidence type="ECO:0000313" key="2">
    <source>
        <dbReference type="Proteomes" id="UP000239735"/>
    </source>
</evidence>
<organism evidence="1 2">
    <name type="scientific">Candidatus Sulfuritelmatomonas gaucii</name>
    <dbReference type="NCBI Taxonomy" id="2043161"/>
    <lineage>
        <taxon>Bacteria</taxon>
        <taxon>Pseudomonadati</taxon>
        <taxon>Acidobacteriota</taxon>
        <taxon>Terriglobia</taxon>
        <taxon>Terriglobales</taxon>
        <taxon>Acidobacteriaceae</taxon>
        <taxon>Candidatus Sulfuritelmatomonas</taxon>
    </lineage>
</organism>
<evidence type="ECO:0000313" key="1">
    <source>
        <dbReference type="EMBL" id="SPE20828.1"/>
    </source>
</evidence>
<protein>
    <submittedName>
        <fullName evidence="1">Uncharacterized protein</fullName>
    </submittedName>
</protein>
<dbReference type="EMBL" id="OKRB01000086">
    <property type="protein sequence ID" value="SPE20828.1"/>
    <property type="molecule type" value="Genomic_DNA"/>
</dbReference>
<reference evidence="2" key="1">
    <citation type="submission" date="2018-02" db="EMBL/GenBank/DDBJ databases">
        <authorList>
            <person name="Hausmann B."/>
        </authorList>
    </citation>
    <scope>NUCLEOTIDE SEQUENCE [LARGE SCALE GENOMIC DNA]</scope>
    <source>
        <strain evidence="2">Peat soil MAG SbA5</strain>
    </source>
</reference>
<accession>A0A2N9LC46</accession>
<dbReference type="AlphaFoldDB" id="A0A2N9LC46"/>